<keyword evidence="3" id="KW-1185">Reference proteome</keyword>
<dbReference type="OrthoDB" id="2969593at2"/>
<dbReference type="STRING" id="1503961.SAMN05421736_11613"/>
<evidence type="ECO:0000256" key="1">
    <source>
        <dbReference type="SAM" id="SignalP"/>
    </source>
</evidence>
<evidence type="ECO:0000313" key="2">
    <source>
        <dbReference type="EMBL" id="SDZ53211.1"/>
    </source>
</evidence>
<gene>
    <name evidence="2" type="ORF">SAMN05421736_11613</name>
</gene>
<dbReference type="AlphaFoldDB" id="A0A1H3TTR7"/>
<keyword evidence="1" id="KW-0732">Signal</keyword>
<dbReference type="Proteomes" id="UP000198935">
    <property type="component" value="Unassembled WGS sequence"/>
</dbReference>
<organism evidence="2 3">
    <name type="scientific">Evansella caseinilytica</name>
    <dbReference type="NCBI Taxonomy" id="1503961"/>
    <lineage>
        <taxon>Bacteria</taxon>
        <taxon>Bacillati</taxon>
        <taxon>Bacillota</taxon>
        <taxon>Bacilli</taxon>
        <taxon>Bacillales</taxon>
        <taxon>Bacillaceae</taxon>
        <taxon>Evansella</taxon>
    </lineage>
</organism>
<name>A0A1H3TTR7_9BACI</name>
<feature type="signal peptide" evidence="1">
    <location>
        <begin position="1"/>
        <end position="18"/>
    </location>
</feature>
<protein>
    <recommendedName>
        <fullName evidence="4">Lipoprotein</fullName>
    </recommendedName>
</protein>
<dbReference type="PROSITE" id="PS51257">
    <property type="entry name" value="PROKAR_LIPOPROTEIN"/>
    <property type="match status" value="1"/>
</dbReference>
<proteinExistence type="predicted"/>
<accession>A0A1H3TTR7</accession>
<evidence type="ECO:0008006" key="4">
    <source>
        <dbReference type="Google" id="ProtNLM"/>
    </source>
</evidence>
<dbReference type="EMBL" id="FNPI01000016">
    <property type="protein sequence ID" value="SDZ53211.1"/>
    <property type="molecule type" value="Genomic_DNA"/>
</dbReference>
<feature type="chain" id="PRO_5039559148" description="Lipoprotein" evidence="1">
    <location>
        <begin position="19"/>
        <end position="202"/>
    </location>
</feature>
<reference evidence="3" key="1">
    <citation type="submission" date="2016-10" db="EMBL/GenBank/DDBJ databases">
        <authorList>
            <person name="Varghese N."/>
            <person name="Submissions S."/>
        </authorList>
    </citation>
    <scope>NUCLEOTIDE SEQUENCE [LARGE SCALE GENOMIC DNA]</scope>
    <source>
        <strain evidence="3">SP</strain>
    </source>
</reference>
<evidence type="ECO:0000313" key="3">
    <source>
        <dbReference type="Proteomes" id="UP000198935"/>
    </source>
</evidence>
<sequence>MNKLVSYFLLIVSCLVIAGCQESNELKRKKVSEEVNEPKVMERFDEEKLSQVDIFDFEHIEKAPETTEKQPLSKAIKLYFSNNDTDTNDAIAIDIENNQILVEPWMSALGVNTVEEPINSNDLKNVVNILEKYDVQNWERDYSKEDPSTYEDGYGWHLWIQFEDGTVEKHKGSGVRKEVIPDNFDDFVKELNEFVNERLDDH</sequence>